<reference evidence="1 2" key="1">
    <citation type="submission" date="2014-04" db="EMBL/GenBank/DDBJ databases">
        <authorList>
            <consortium name="DOE Joint Genome Institute"/>
            <person name="Kuo A."/>
            <person name="Kohler A."/>
            <person name="Nagy L.G."/>
            <person name="Floudas D."/>
            <person name="Copeland A."/>
            <person name="Barry K.W."/>
            <person name="Cichocki N."/>
            <person name="Veneault-Fourrey C."/>
            <person name="LaButti K."/>
            <person name="Lindquist E.A."/>
            <person name="Lipzen A."/>
            <person name="Lundell T."/>
            <person name="Morin E."/>
            <person name="Murat C."/>
            <person name="Sun H."/>
            <person name="Tunlid A."/>
            <person name="Henrissat B."/>
            <person name="Grigoriev I.V."/>
            <person name="Hibbett D.S."/>
            <person name="Martin F."/>
            <person name="Nordberg H.P."/>
            <person name="Cantor M.N."/>
            <person name="Hua S.X."/>
        </authorList>
    </citation>
    <scope>NUCLEOTIDE SEQUENCE [LARGE SCALE GENOMIC DNA]</scope>
    <source>
        <strain evidence="1 2">LaAM-08-1</strain>
    </source>
</reference>
<evidence type="ECO:0000313" key="1">
    <source>
        <dbReference type="EMBL" id="KIK07212.1"/>
    </source>
</evidence>
<organism evidence="1 2">
    <name type="scientific">Laccaria amethystina LaAM-08-1</name>
    <dbReference type="NCBI Taxonomy" id="1095629"/>
    <lineage>
        <taxon>Eukaryota</taxon>
        <taxon>Fungi</taxon>
        <taxon>Dikarya</taxon>
        <taxon>Basidiomycota</taxon>
        <taxon>Agaricomycotina</taxon>
        <taxon>Agaricomycetes</taxon>
        <taxon>Agaricomycetidae</taxon>
        <taxon>Agaricales</taxon>
        <taxon>Agaricineae</taxon>
        <taxon>Hydnangiaceae</taxon>
        <taxon>Laccaria</taxon>
    </lineage>
</organism>
<evidence type="ECO:0000313" key="2">
    <source>
        <dbReference type="Proteomes" id="UP000054477"/>
    </source>
</evidence>
<gene>
    <name evidence="1" type="ORF">K443DRAFT_199626</name>
</gene>
<reference evidence="2" key="2">
    <citation type="submission" date="2015-01" db="EMBL/GenBank/DDBJ databases">
        <title>Evolutionary Origins and Diversification of the Mycorrhizal Mutualists.</title>
        <authorList>
            <consortium name="DOE Joint Genome Institute"/>
            <consortium name="Mycorrhizal Genomics Consortium"/>
            <person name="Kohler A."/>
            <person name="Kuo A."/>
            <person name="Nagy L.G."/>
            <person name="Floudas D."/>
            <person name="Copeland A."/>
            <person name="Barry K.W."/>
            <person name="Cichocki N."/>
            <person name="Veneault-Fourrey C."/>
            <person name="LaButti K."/>
            <person name="Lindquist E.A."/>
            <person name="Lipzen A."/>
            <person name="Lundell T."/>
            <person name="Morin E."/>
            <person name="Murat C."/>
            <person name="Riley R."/>
            <person name="Ohm R."/>
            <person name="Sun H."/>
            <person name="Tunlid A."/>
            <person name="Henrissat B."/>
            <person name="Grigoriev I.V."/>
            <person name="Hibbett D.S."/>
            <person name="Martin F."/>
        </authorList>
    </citation>
    <scope>NUCLEOTIDE SEQUENCE [LARGE SCALE GENOMIC DNA]</scope>
    <source>
        <strain evidence="2">LaAM-08-1</strain>
    </source>
</reference>
<dbReference type="Proteomes" id="UP000054477">
    <property type="component" value="Unassembled WGS sequence"/>
</dbReference>
<keyword evidence="2" id="KW-1185">Reference proteome</keyword>
<name>A0A0C9YAD0_9AGAR</name>
<protein>
    <submittedName>
        <fullName evidence="1">Uncharacterized protein</fullName>
    </submittedName>
</protein>
<proteinExistence type="predicted"/>
<sequence>MLMRTTSDDLHDDQQRFENDQQHQFHVSFSIIIATCIGQEGSRPLAKSQDFSFVIFRKGALALTCSLVIPRNDADN</sequence>
<dbReference type="EMBL" id="KN838548">
    <property type="protein sequence ID" value="KIK07212.1"/>
    <property type="molecule type" value="Genomic_DNA"/>
</dbReference>
<dbReference type="HOGENOM" id="CLU_2654858_0_0_1"/>
<accession>A0A0C9YAD0</accession>
<dbReference type="AlphaFoldDB" id="A0A0C9YAD0"/>